<dbReference type="eggNOG" id="KOG3169">
    <property type="taxonomic scope" value="Eukaryota"/>
</dbReference>
<dbReference type="EnsemblMetazoa" id="SMAR010801-RA">
    <property type="protein sequence ID" value="SMAR010801-PA"/>
    <property type="gene ID" value="SMAR010801"/>
</dbReference>
<dbReference type="GO" id="GO:0016592">
    <property type="term" value="C:mediator complex"/>
    <property type="evidence" value="ECO:0007669"/>
    <property type="project" value="InterPro"/>
</dbReference>
<dbReference type="Proteomes" id="UP000014500">
    <property type="component" value="Unassembled WGS sequence"/>
</dbReference>
<comment type="function">
    <text evidence="6">Component of the Mediator complex, a coactivator involved in the regulated transcription of nearly all RNA polymerase II-dependent genes. Mediator functions as a bridge to convey information from gene-specific regulatory proteins to the basal RNA polymerase II transcription machinery. Mediator is recruited to promoters by direct interactions with regulatory proteins and serves as a scaffold for the assembly of a functional preinitiation complex with RNA polymerase II and the general transcription factors.</text>
</comment>
<reference evidence="9" key="1">
    <citation type="submission" date="2011-05" db="EMBL/GenBank/DDBJ databases">
        <authorList>
            <person name="Richards S.R."/>
            <person name="Qu J."/>
            <person name="Jiang H."/>
            <person name="Jhangiani S.N."/>
            <person name="Agravi P."/>
            <person name="Goodspeed R."/>
            <person name="Gross S."/>
            <person name="Mandapat C."/>
            <person name="Jackson L."/>
            <person name="Mathew T."/>
            <person name="Pu L."/>
            <person name="Thornton R."/>
            <person name="Saada N."/>
            <person name="Wilczek-Boney K.B."/>
            <person name="Lee S."/>
            <person name="Kovar C."/>
            <person name="Wu Y."/>
            <person name="Scherer S.E."/>
            <person name="Worley K.C."/>
            <person name="Muzny D.M."/>
            <person name="Gibbs R."/>
        </authorList>
    </citation>
    <scope>NUCLEOTIDE SEQUENCE</scope>
    <source>
        <strain evidence="9">Brora</strain>
    </source>
</reference>
<dbReference type="Pfam" id="PF04934">
    <property type="entry name" value="Med6"/>
    <property type="match status" value="1"/>
</dbReference>
<keyword evidence="6" id="KW-0010">Activator</keyword>
<dbReference type="PANTHER" id="PTHR13104">
    <property type="entry name" value="MED-6-RELATED"/>
    <property type="match status" value="1"/>
</dbReference>
<comment type="similarity">
    <text evidence="2 6">Belongs to the Mediator complex subunit 6 family.</text>
</comment>
<name>T1JAN2_STRMM</name>
<dbReference type="PhylomeDB" id="T1JAN2"/>
<keyword evidence="5 6" id="KW-0539">Nucleus</keyword>
<keyword evidence="3 6" id="KW-0805">Transcription regulation</keyword>
<evidence type="ECO:0000313" key="9">
    <source>
        <dbReference type="Proteomes" id="UP000014500"/>
    </source>
</evidence>
<comment type="subunit">
    <text evidence="6">Component of the Mediator complex.</text>
</comment>
<organism evidence="8 9">
    <name type="scientific">Strigamia maritima</name>
    <name type="common">European centipede</name>
    <name type="synonym">Geophilus maritimus</name>
    <dbReference type="NCBI Taxonomy" id="126957"/>
    <lineage>
        <taxon>Eukaryota</taxon>
        <taxon>Metazoa</taxon>
        <taxon>Ecdysozoa</taxon>
        <taxon>Arthropoda</taxon>
        <taxon>Myriapoda</taxon>
        <taxon>Chilopoda</taxon>
        <taxon>Pleurostigmophora</taxon>
        <taxon>Geophilomorpha</taxon>
        <taxon>Linotaeniidae</taxon>
        <taxon>Strigamia</taxon>
    </lineage>
</organism>
<protein>
    <recommendedName>
        <fullName evidence="6">Mediator of RNA polymerase II transcription subunit 6</fullName>
    </recommendedName>
    <alternativeName>
        <fullName evidence="6">Mediator complex subunit 6</fullName>
    </alternativeName>
</protein>
<feature type="region of interest" description="Disordered" evidence="7">
    <location>
        <begin position="185"/>
        <end position="214"/>
    </location>
</feature>
<gene>
    <name evidence="6" type="primary">MED6</name>
</gene>
<dbReference type="InterPro" id="IPR038566">
    <property type="entry name" value="Mediator_Med6_sf"/>
</dbReference>
<dbReference type="Gene3D" id="3.10.450.580">
    <property type="entry name" value="Mediator complex, subunit Med6"/>
    <property type="match status" value="1"/>
</dbReference>
<feature type="region of interest" description="Disordered" evidence="7">
    <location>
        <begin position="232"/>
        <end position="252"/>
    </location>
</feature>
<dbReference type="GO" id="GO:0003712">
    <property type="term" value="F:transcription coregulator activity"/>
    <property type="evidence" value="ECO:0007669"/>
    <property type="project" value="InterPro"/>
</dbReference>
<dbReference type="GO" id="GO:0006357">
    <property type="term" value="P:regulation of transcription by RNA polymerase II"/>
    <property type="evidence" value="ECO:0007669"/>
    <property type="project" value="InterPro"/>
</dbReference>
<dbReference type="AlphaFoldDB" id="T1JAN2"/>
<sequence length="274" mass="31298">MNYTGNMLGISWHDSAWIPILKPNNVLDYFSERSNPFYDRTCNNEVIKMQRLNPEQMNNMTGIEYVLFYAQEPILYVVRKQHRHGPNQVAPLFHYYIIAGVVYQSPDIGSIINARMLSAAHHLHFVVHAVPSIEGLLVGIQRPGSNRKKNKTKIKVKEEMSSLFQRQRVDLLLNELTKRYPPKYPTPVAAIAPPPTPAPAPAATEKLNPDENTKPEIKTEIKQEKQEWISTPPPIAATNRNSCKPPPEKKMRTSTLDWPGVCWVNQILRFVHCS</sequence>
<dbReference type="EMBL" id="JH432001">
    <property type="status" value="NOT_ANNOTATED_CDS"/>
    <property type="molecule type" value="Genomic_DNA"/>
</dbReference>
<evidence type="ECO:0000256" key="5">
    <source>
        <dbReference type="ARBA" id="ARBA00023242"/>
    </source>
</evidence>
<comment type="subcellular location">
    <subcellularLocation>
        <location evidence="1 6">Nucleus</location>
    </subcellularLocation>
</comment>
<dbReference type="STRING" id="126957.T1JAN2"/>
<evidence type="ECO:0000256" key="4">
    <source>
        <dbReference type="ARBA" id="ARBA00023163"/>
    </source>
</evidence>
<dbReference type="OMA" id="KKDMKPP"/>
<keyword evidence="4 6" id="KW-0804">Transcription</keyword>
<keyword evidence="9" id="KW-1185">Reference proteome</keyword>
<evidence type="ECO:0000256" key="2">
    <source>
        <dbReference type="ARBA" id="ARBA00007526"/>
    </source>
</evidence>
<dbReference type="InterPro" id="IPR007018">
    <property type="entry name" value="Mediator_Med6"/>
</dbReference>
<evidence type="ECO:0000256" key="6">
    <source>
        <dbReference type="RuleBase" id="RU364143"/>
    </source>
</evidence>
<evidence type="ECO:0000256" key="7">
    <source>
        <dbReference type="SAM" id="MobiDB-lite"/>
    </source>
</evidence>
<evidence type="ECO:0000313" key="8">
    <source>
        <dbReference type="EnsemblMetazoa" id="SMAR010801-PA"/>
    </source>
</evidence>
<accession>T1JAN2</accession>
<proteinExistence type="inferred from homology"/>
<evidence type="ECO:0000256" key="3">
    <source>
        <dbReference type="ARBA" id="ARBA00023015"/>
    </source>
</evidence>
<reference evidence="8" key="2">
    <citation type="submission" date="2015-02" db="UniProtKB">
        <authorList>
            <consortium name="EnsemblMetazoa"/>
        </authorList>
    </citation>
    <scope>IDENTIFICATION</scope>
</reference>
<dbReference type="HOGENOM" id="CLU_077754_1_0_1"/>
<evidence type="ECO:0000256" key="1">
    <source>
        <dbReference type="ARBA" id="ARBA00004123"/>
    </source>
</evidence>